<dbReference type="EMBL" id="CAJVCH010317552">
    <property type="protein sequence ID" value="CAG7786417.1"/>
    <property type="molecule type" value="Genomic_DNA"/>
</dbReference>
<dbReference type="AlphaFoldDB" id="A0A8J2P9Q8"/>
<organism evidence="2 3">
    <name type="scientific">Allacma fusca</name>
    <dbReference type="NCBI Taxonomy" id="39272"/>
    <lineage>
        <taxon>Eukaryota</taxon>
        <taxon>Metazoa</taxon>
        <taxon>Ecdysozoa</taxon>
        <taxon>Arthropoda</taxon>
        <taxon>Hexapoda</taxon>
        <taxon>Collembola</taxon>
        <taxon>Symphypleona</taxon>
        <taxon>Sminthuridae</taxon>
        <taxon>Allacma</taxon>
    </lineage>
</organism>
<feature type="chain" id="PRO_5035210201" evidence="1">
    <location>
        <begin position="29"/>
        <end position="74"/>
    </location>
</feature>
<feature type="signal peptide" evidence="1">
    <location>
        <begin position="1"/>
        <end position="28"/>
    </location>
</feature>
<name>A0A8J2P9Q8_9HEXA</name>
<gene>
    <name evidence="2" type="ORF">AFUS01_LOCUS24986</name>
</gene>
<keyword evidence="1" id="KW-0732">Signal</keyword>
<evidence type="ECO:0000313" key="3">
    <source>
        <dbReference type="Proteomes" id="UP000708208"/>
    </source>
</evidence>
<dbReference type="Proteomes" id="UP000708208">
    <property type="component" value="Unassembled WGS sequence"/>
</dbReference>
<protein>
    <submittedName>
        <fullName evidence="2">Uncharacterized protein</fullName>
    </submittedName>
</protein>
<evidence type="ECO:0000313" key="2">
    <source>
        <dbReference type="EMBL" id="CAG7786417.1"/>
    </source>
</evidence>
<reference evidence="2" key="1">
    <citation type="submission" date="2021-06" db="EMBL/GenBank/DDBJ databases">
        <authorList>
            <person name="Hodson N. C."/>
            <person name="Mongue J. A."/>
            <person name="Jaron S. K."/>
        </authorList>
    </citation>
    <scope>NUCLEOTIDE SEQUENCE</scope>
</reference>
<sequence>MKSILAPFRVLVWIANTVFALVVMTVEGSPPTPGPPIDGGPCVPGWGECHVPRECCSSWCNTNHLFCIGGEVPK</sequence>
<proteinExistence type="predicted"/>
<accession>A0A8J2P9Q8</accession>
<keyword evidence="3" id="KW-1185">Reference proteome</keyword>
<comment type="caution">
    <text evidence="2">The sequence shown here is derived from an EMBL/GenBank/DDBJ whole genome shotgun (WGS) entry which is preliminary data.</text>
</comment>
<evidence type="ECO:0000256" key="1">
    <source>
        <dbReference type="SAM" id="SignalP"/>
    </source>
</evidence>